<protein>
    <submittedName>
        <fullName evidence="1">Uncharacterized protein</fullName>
    </submittedName>
</protein>
<evidence type="ECO:0000313" key="1">
    <source>
        <dbReference type="EMBL" id="KAJ7538401.1"/>
    </source>
</evidence>
<dbReference type="EMBL" id="CM055102">
    <property type="protein sequence ID" value="KAJ7538401.1"/>
    <property type="molecule type" value="Genomic_DNA"/>
</dbReference>
<sequence>MEGGVAVLGLGPIAHAIATTLIRSGFIVRGFDVSEAARKHFNQSGGNSSNSLKEAVRDAAVVVVTDHENAEYALCGPMKIIQGLCNGAVLVIISLLPPTDMEKLEKELLDEYHVHLVDALVCGGVTEVSSGTLTILAAGTEKALDKSRLLFSAICKQFYVSGSSAEEGSKLKMVNQLLVGVHIAAAAEAMALGASAGINTKLLYDIISNAAGSSWMFNNRVPHMLNDSSFLDSSLNTFVRVLSAILSEAKKLRFPLPLAAAAQQQFLLGSSAGYGLEGDHALVKIWHKVAGIQVTNAASAMKSDTSACVGEIQNPASKPEHIAFIGLGAMGCGMATWLVHEKFSVCGYDVYEPSMSRFQKAGGEIGKSPEDVVKDAKVVILMVTNESQVESALYGDHGAIPALQAGCTVMVCSTVSPDYVRALERRLIEEKGFFLVDAPVSGGVVRAANGALTMMASGKDQALKNVWTLLSAMSEKVYITEGGVGAASTIKMVNQLLAGVHIAVAAEGMAFGARLGLNTRKLFNTISKTDGCSWMFLNRVPHMLDADYTPYSALDIFVKDLGIVLGEGTRICISLPLAAVAHQQFLLGSSAGWGREDDAAVVKVFEKLGGVKVAALQESDLLSVCAKPPQKDTKLPTLSKASALDSLPPEWPQDLLREICEANHQEYSKVLVVLDDDPTGTQTVHGITVLTEWSVDTLVQEFHHDRPGFFILTNSRALSGDKAFSLVKEVCQNVSAAAALVGVDVSIVLRGDSTLRGHFPQEAEAATSVLGKIDAWIICPFFLEGGRFTIGDIHYVAEGNRLVPAGQTEFAQDPVFGYKSSNLCEWVEEKTEGRVLAENVVSISIETIRGGGPQAICERLCGLAEGSICIVNSASERDIAVFAAGVVQAEAKGKNFLCRTAAAFVSARMGIQRKAPLGPKDVASLDQGHRQAGGLIVVGSHVPKTTKQVEILREQCRHFLECITVNVVSVATASETIRNSEIVWASRVVDKFLAEGKDTLVMTSRELIKGNNHLENLEISSKVSSALVEIVQRLNTRPRYLLAKGGITSSDLATKAMGSRRAEVVGQACAGVPLWTLGPESRHSGVPYIVFPGNVGETDTLANVVKAWARPPRPSMKELLLAAEGEGYALGAFNVYNLEGAMAVIAAAESENSPAILQIHPAALAHGGVALTACCLVAAKQASVPIIVHLDHATEEHEVVGALQQGFDSVMVDGSHLSYGENVAFTKELSALAHAHEVFVEAELGRLSGTEDGLTVEEYEARLTDPNQAKDFIEQTQIDALAICIGNVHGKYPLGGPKLDIELLKKLREITLAKSTFLVLHGASGLPVETIKVCIELGCRKFNVNTELRAAYLEALKTAKKDLVEVMSSAKKAMEAVIVEKLRVFGSSGKAGL</sequence>
<name>A0ACC2C8T4_DIPCM</name>
<proteinExistence type="predicted"/>
<accession>A0ACC2C8T4</accession>
<dbReference type="Proteomes" id="UP001162992">
    <property type="component" value="Chromosome 11"/>
</dbReference>
<keyword evidence="2" id="KW-1185">Reference proteome</keyword>
<evidence type="ECO:0000313" key="2">
    <source>
        <dbReference type="Proteomes" id="UP001162992"/>
    </source>
</evidence>
<gene>
    <name evidence="1" type="ORF">O6H91_11G046500</name>
</gene>
<organism evidence="1 2">
    <name type="scientific">Diphasiastrum complanatum</name>
    <name type="common">Issler's clubmoss</name>
    <name type="synonym">Lycopodium complanatum</name>
    <dbReference type="NCBI Taxonomy" id="34168"/>
    <lineage>
        <taxon>Eukaryota</taxon>
        <taxon>Viridiplantae</taxon>
        <taxon>Streptophyta</taxon>
        <taxon>Embryophyta</taxon>
        <taxon>Tracheophyta</taxon>
        <taxon>Lycopodiopsida</taxon>
        <taxon>Lycopodiales</taxon>
        <taxon>Lycopodiaceae</taxon>
        <taxon>Lycopodioideae</taxon>
        <taxon>Diphasiastrum</taxon>
    </lineage>
</organism>
<comment type="caution">
    <text evidence="1">The sequence shown here is derived from an EMBL/GenBank/DDBJ whole genome shotgun (WGS) entry which is preliminary data.</text>
</comment>
<reference evidence="2" key="1">
    <citation type="journal article" date="2024" name="Proc. Natl. Acad. Sci. U.S.A.">
        <title>Extraordinary preservation of gene collinearity over three hundred million years revealed in homosporous lycophytes.</title>
        <authorList>
            <person name="Li C."/>
            <person name="Wickell D."/>
            <person name="Kuo L.Y."/>
            <person name="Chen X."/>
            <person name="Nie B."/>
            <person name="Liao X."/>
            <person name="Peng D."/>
            <person name="Ji J."/>
            <person name="Jenkins J."/>
            <person name="Williams M."/>
            <person name="Shu S."/>
            <person name="Plott C."/>
            <person name="Barry K."/>
            <person name="Rajasekar S."/>
            <person name="Grimwood J."/>
            <person name="Han X."/>
            <person name="Sun S."/>
            <person name="Hou Z."/>
            <person name="He W."/>
            <person name="Dai G."/>
            <person name="Sun C."/>
            <person name="Schmutz J."/>
            <person name="Leebens-Mack J.H."/>
            <person name="Li F.W."/>
            <person name="Wang L."/>
        </authorList>
    </citation>
    <scope>NUCLEOTIDE SEQUENCE [LARGE SCALE GENOMIC DNA]</scope>
    <source>
        <strain evidence="2">cv. PW_Plant_1</strain>
    </source>
</reference>